<dbReference type="AlphaFoldDB" id="A0AAW9R8P7"/>
<evidence type="ECO:0008006" key="4">
    <source>
        <dbReference type="Google" id="ProtNLM"/>
    </source>
</evidence>
<keyword evidence="3" id="KW-1185">Reference proteome</keyword>
<name>A0AAW9R8P7_9GAMM</name>
<feature type="chain" id="PRO_5043690291" description="Secreted protein" evidence="1">
    <location>
        <begin position="19"/>
        <end position="186"/>
    </location>
</feature>
<proteinExistence type="predicted"/>
<comment type="caution">
    <text evidence="2">The sequence shown here is derived from an EMBL/GenBank/DDBJ whole genome shotgun (WGS) entry which is preliminary data.</text>
</comment>
<protein>
    <recommendedName>
        <fullName evidence="4">Secreted protein</fullName>
    </recommendedName>
</protein>
<gene>
    <name evidence="2" type="ORF">WB794_11005</name>
</gene>
<keyword evidence="1" id="KW-0732">Signal</keyword>
<accession>A0AAW9R8P7</accession>
<sequence>MRSLSTFCLLAASGVAFASPADDFWRELSSLCGKSYTGQVVQEPAGDDGFAGKRLVMHVRDCGADRIRVPFVVGEDLSRTWVLTRRGDRIELKHDHRHADGTPEEVTMYGGTTANAGRADAQYFPADEETRRVIEYAFSNVWSMRLVPGKTFSYGVQRLGTERVFQVDFDLQNAVDAPPAPWGWSD</sequence>
<evidence type="ECO:0000313" key="3">
    <source>
        <dbReference type="Proteomes" id="UP001364472"/>
    </source>
</evidence>
<dbReference type="Proteomes" id="UP001364472">
    <property type="component" value="Unassembled WGS sequence"/>
</dbReference>
<dbReference type="RefSeq" id="WP_337335902.1">
    <property type="nucleotide sequence ID" value="NZ_JBBDHC010000016.1"/>
</dbReference>
<organism evidence="2 3">
    <name type="scientific">Denitratimonas tolerans</name>
    <dbReference type="NCBI Taxonomy" id="1338420"/>
    <lineage>
        <taxon>Bacteria</taxon>
        <taxon>Pseudomonadati</taxon>
        <taxon>Pseudomonadota</taxon>
        <taxon>Gammaproteobacteria</taxon>
        <taxon>Lysobacterales</taxon>
        <taxon>Lysobacteraceae</taxon>
        <taxon>Denitratimonas</taxon>
    </lineage>
</organism>
<reference evidence="2 3" key="1">
    <citation type="journal article" date="2016" name="Antonie Van Leeuwenhoek">
        <title>Denitratimonas tolerans gen. nov., sp. nov., a denitrifying bacterium isolated from a bioreactor for tannery wastewater treatment.</title>
        <authorList>
            <person name="Han S.I."/>
            <person name="Kim J.O."/>
            <person name="Lee Y.R."/>
            <person name="Ekpeghere K.I."/>
            <person name="Koh S.C."/>
            <person name="Whang K.S."/>
        </authorList>
    </citation>
    <scope>NUCLEOTIDE SEQUENCE [LARGE SCALE GENOMIC DNA]</scope>
    <source>
        <strain evidence="2 3">KACC 17565</strain>
    </source>
</reference>
<evidence type="ECO:0000256" key="1">
    <source>
        <dbReference type="SAM" id="SignalP"/>
    </source>
</evidence>
<feature type="signal peptide" evidence="1">
    <location>
        <begin position="1"/>
        <end position="18"/>
    </location>
</feature>
<dbReference type="EMBL" id="JBBDHC010000016">
    <property type="protein sequence ID" value="MEJ1250198.1"/>
    <property type="molecule type" value="Genomic_DNA"/>
</dbReference>
<evidence type="ECO:0000313" key="2">
    <source>
        <dbReference type="EMBL" id="MEJ1250198.1"/>
    </source>
</evidence>